<reference evidence="1 2" key="1">
    <citation type="journal article" date="2013" name="Curr. Biol.">
        <title>The Genome of the Foraminiferan Reticulomyxa filosa.</title>
        <authorList>
            <person name="Glockner G."/>
            <person name="Hulsmann N."/>
            <person name="Schleicher M."/>
            <person name="Noegel A.A."/>
            <person name="Eichinger L."/>
            <person name="Gallinger C."/>
            <person name="Pawlowski J."/>
            <person name="Sierra R."/>
            <person name="Euteneuer U."/>
            <person name="Pillet L."/>
            <person name="Moustafa A."/>
            <person name="Platzer M."/>
            <person name="Groth M."/>
            <person name="Szafranski K."/>
            <person name="Schliwa M."/>
        </authorList>
    </citation>
    <scope>NUCLEOTIDE SEQUENCE [LARGE SCALE GENOMIC DNA]</scope>
</reference>
<dbReference type="AlphaFoldDB" id="X6P3D8"/>
<proteinExistence type="predicted"/>
<evidence type="ECO:0000313" key="2">
    <source>
        <dbReference type="Proteomes" id="UP000023152"/>
    </source>
</evidence>
<dbReference type="EMBL" id="ASPP01003723">
    <property type="protein sequence ID" value="ETO33055.1"/>
    <property type="molecule type" value="Genomic_DNA"/>
</dbReference>
<protein>
    <submittedName>
        <fullName evidence="1">Uncharacterized protein</fullName>
    </submittedName>
</protein>
<evidence type="ECO:0000313" key="1">
    <source>
        <dbReference type="EMBL" id="ETO33055.1"/>
    </source>
</evidence>
<keyword evidence="2" id="KW-1185">Reference proteome</keyword>
<name>X6P3D8_RETFI</name>
<sequence>MNIALNYFMSRLNVNIKIFVSNAFDYLKTLFNCCLLHLFEIILTLQWDIFNDRNDNTDVRMECEELLGTIAVDLNRKHFNDAFRCLTNELKDSNWSGEMG</sequence>
<dbReference type="Proteomes" id="UP000023152">
    <property type="component" value="Unassembled WGS sequence"/>
</dbReference>
<accession>X6P3D8</accession>
<comment type="caution">
    <text evidence="1">The sequence shown here is derived from an EMBL/GenBank/DDBJ whole genome shotgun (WGS) entry which is preliminary data.</text>
</comment>
<gene>
    <name evidence="1" type="ORF">RFI_04053</name>
</gene>
<organism evidence="1 2">
    <name type="scientific">Reticulomyxa filosa</name>
    <dbReference type="NCBI Taxonomy" id="46433"/>
    <lineage>
        <taxon>Eukaryota</taxon>
        <taxon>Sar</taxon>
        <taxon>Rhizaria</taxon>
        <taxon>Retaria</taxon>
        <taxon>Foraminifera</taxon>
        <taxon>Monothalamids</taxon>
        <taxon>Reticulomyxidae</taxon>
        <taxon>Reticulomyxa</taxon>
    </lineage>
</organism>